<evidence type="ECO:0000259" key="4">
    <source>
        <dbReference type="PROSITE" id="PS50923"/>
    </source>
</evidence>
<organism evidence="5 6">
    <name type="scientific">Biomphalaria glabrata</name>
    <name type="common">Bloodfluke planorb</name>
    <name type="synonym">Freshwater snail</name>
    <dbReference type="NCBI Taxonomy" id="6526"/>
    <lineage>
        <taxon>Eukaryota</taxon>
        <taxon>Metazoa</taxon>
        <taxon>Spiralia</taxon>
        <taxon>Lophotrochozoa</taxon>
        <taxon>Mollusca</taxon>
        <taxon>Gastropoda</taxon>
        <taxon>Heterobranchia</taxon>
        <taxon>Euthyneura</taxon>
        <taxon>Panpulmonata</taxon>
        <taxon>Hygrophila</taxon>
        <taxon>Lymnaeoidea</taxon>
        <taxon>Planorbidae</taxon>
        <taxon>Biomphalaria</taxon>
    </lineage>
</organism>
<dbReference type="OrthoDB" id="10400680at2759"/>
<evidence type="ECO:0000313" key="5">
    <source>
        <dbReference type="Proteomes" id="UP001165740"/>
    </source>
</evidence>
<dbReference type="CDD" id="cd00033">
    <property type="entry name" value="CCP"/>
    <property type="match status" value="1"/>
</dbReference>
<evidence type="ECO:0000256" key="2">
    <source>
        <dbReference type="PROSITE-ProRule" id="PRU00302"/>
    </source>
</evidence>
<protein>
    <submittedName>
        <fullName evidence="6">Uncharacterized protein LOC129925640</fullName>
    </submittedName>
</protein>
<name>A0A9W3A2A4_BIOGL</name>
<dbReference type="AlphaFoldDB" id="A0A9W3A2A4"/>
<gene>
    <name evidence="6" type="primary">LOC129925640</name>
</gene>
<dbReference type="Proteomes" id="UP001165740">
    <property type="component" value="Chromosome 4"/>
</dbReference>
<keyword evidence="3" id="KW-1133">Transmembrane helix</keyword>
<dbReference type="InterPro" id="IPR035976">
    <property type="entry name" value="Sushi/SCR/CCP_sf"/>
</dbReference>
<proteinExistence type="predicted"/>
<feature type="domain" description="Sushi" evidence="4">
    <location>
        <begin position="3"/>
        <end position="56"/>
    </location>
</feature>
<dbReference type="Gene3D" id="2.10.70.10">
    <property type="entry name" value="Complement Module, domain 1"/>
    <property type="match status" value="1"/>
</dbReference>
<evidence type="ECO:0000313" key="6">
    <source>
        <dbReference type="RefSeq" id="XP_055881311.1"/>
    </source>
</evidence>
<evidence type="ECO:0000256" key="1">
    <source>
        <dbReference type="ARBA" id="ARBA00023157"/>
    </source>
</evidence>
<comment type="caution">
    <text evidence="2">Lacks conserved residue(s) required for the propagation of feature annotation.</text>
</comment>
<dbReference type="GeneID" id="129925640"/>
<evidence type="ECO:0000256" key="3">
    <source>
        <dbReference type="SAM" id="Phobius"/>
    </source>
</evidence>
<dbReference type="PROSITE" id="PS50923">
    <property type="entry name" value="SUSHI"/>
    <property type="match status" value="1"/>
</dbReference>
<dbReference type="SUPFAM" id="SSF57535">
    <property type="entry name" value="Complement control module/SCR domain"/>
    <property type="match status" value="1"/>
</dbReference>
<keyword evidence="3" id="KW-0472">Membrane</keyword>
<accession>A0A9W3A2A4</accession>
<keyword evidence="1" id="KW-1015">Disulfide bond</keyword>
<keyword evidence="3" id="KW-0812">Transmembrane</keyword>
<keyword evidence="2" id="KW-0768">Sushi</keyword>
<dbReference type="Pfam" id="PF00084">
    <property type="entry name" value="Sushi"/>
    <property type="match status" value="1"/>
</dbReference>
<feature type="transmembrane region" description="Helical" evidence="3">
    <location>
        <begin position="74"/>
        <end position="95"/>
    </location>
</feature>
<reference evidence="6" key="1">
    <citation type="submission" date="2025-08" db="UniProtKB">
        <authorList>
            <consortium name="RefSeq"/>
        </authorList>
    </citation>
    <scope>IDENTIFICATION</scope>
</reference>
<sequence length="214" mass="24095">MNSACFPVPLVNNADVTMNSNNDTATYRCLAGFFMTGAARVLCQDGQWAPLPTCVVIKEDVNLYNTIHDSTDVWWFYLLAGLLGFVALIVMVSLMCHCCCCTAHLVTIHPSDSHSLERRCCRCCCCHKVGLHVRADQTQVNANKADKIVQQTIEPIAQNANSRSRHVQTVVNSNKTDMKTVNELTSPRQLKALKKNKIIWLPHTQIDRHDKVWR</sequence>
<dbReference type="RefSeq" id="XP_055881311.1">
    <property type="nucleotide sequence ID" value="XM_056025336.1"/>
</dbReference>
<dbReference type="SMART" id="SM00032">
    <property type="entry name" value="CCP"/>
    <property type="match status" value="1"/>
</dbReference>
<dbReference type="InterPro" id="IPR000436">
    <property type="entry name" value="Sushi_SCR_CCP_dom"/>
</dbReference>
<keyword evidence="5" id="KW-1185">Reference proteome</keyword>